<gene>
    <name evidence="2" type="ORF">GALL_239770</name>
</gene>
<protein>
    <submittedName>
        <fullName evidence="2">Uncharacterized protein</fullName>
    </submittedName>
</protein>
<feature type="transmembrane region" description="Helical" evidence="1">
    <location>
        <begin position="49"/>
        <end position="68"/>
    </location>
</feature>
<sequence>MKTASLESHERSLARADALEAAKFALNEVRSNFPGQGAHRAMRSAKLRLGALLQSLTWAVLFTALLLWGKEPLMHWWRDVILFWGLHLDIPLRAGNGESGLLLWIQAAGTSVMPTSDIILATTAAVIALYGATFWLSDAMTPLKYLIRTLCVVQATAILFFTFEPSLFSYSIPGHLQAILNAGYGVMLAVPVLLALGYGILPIRARDRFLHTAWVLGYLALMVPHMAVLHAIVLQYLSVLFMPLLYLCFGVVFDVMIFVALYSWLASRVPAEALN</sequence>
<comment type="caution">
    <text evidence="2">The sequence shown here is derived from an EMBL/GenBank/DDBJ whole genome shotgun (WGS) entry which is preliminary data.</text>
</comment>
<feature type="transmembrane region" description="Helical" evidence="1">
    <location>
        <begin position="244"/>
        <end position="265"/>
    </location>
</feature>
<keyword evidence="1" id="KW-1133">Transmembrane helix</keyword>
<proteinExistence type="predicted"/>
<dbReference type="AlphaFoldDB" id="A0A1J5RD86"/>
<organism evidence="2">
    <name type="scientific">mine drainage metagenome</name>
    <dbReference type="NCBI Taxonomy" id="410659"/>
    <lineage>
        <taxon>unclassified sequences</taxon>
        <taxon>metagenomes</taxon>
        <taxon>ecological metagenomes</taxon>
    </lineage>
</organism>
<feature type="transmembrane region" description="Helical" evidence="1">
    <location>
        <begin position="118"/>
        <end position="136"/>
    </location>
</feature>
<keyword evidence="1" id="KW-0472">Membrane</keyword>
<feature type="transmembrane region" description="Helical" evidence="1">
    <location>
        <begin position="145"/>
        <end position="163"/>
    </location>
</feature>
<accession>A0A1J5RD86</accession>
<feature type="transmembrane region" description="Helical" evidence="1">
    <location>
        <begin position="213"/>
        <end position="238"/>
    </location>
</feature>
<evidence type="ECO:0000313" key="2">
    <source>
        <dbReference type="EMBL" id="OIQ94064.1"/>
    </source>
</evidence>
<reference evidence="2" key="1">
    <citation type="submission" date="2016-10" db="EMBL/GenBank/DDBJ databases">
        <title>Sequence of Gallionella enrichment culture.</title>
        <authorList>
            <person name="Poehlein A."/>
            <person name="Muehling M."/>
            <person name="Daniel R."/>
        </authorList>
    </citation>
    <scope>NUCLEOTIDE SEQUENCE</scope>
</reference>
<evidence type="ECO:0000256" key="1">
    <source>
        <dbReference type="SAM" id="Phobius"/>
    </source>
</evidence>
<dbReference type="EMBL" id="MLJW01000194">
    <property type="protein sequence ID" value="OIQ94064.1"/>
    <property type="molecule type" value="Genomic_DNA"/>
</dbReference>
<keyword evidence="1" id="KW-0812">Transmembrane</keyword>
<feature type="transmembrane region" description="Helical" evidence="1">
    <location>
        <begin position="183"/>
        <end position="201"/>
    </location>
</feature>
<name>A0A1J5RD86_9ZZZZ</name>